<gene>
    <name evidence="1" type="ORF">EAH86_08925</name>
</gene>
<dbReference type="InterPro" id="IPR011990">
    <property type="entry name" value="TPR-like_helical_dom_sf"/>
</dbReference>
<evidence type="ECO:0000313" key="2">
    <source>
        <dbReference type="Proteomes" id="UP000317722"/>
    </source>
</evidence>
<dbReference type="RefSeq" id="WP_140739347.1">
    <property type="nucleotide sequence ID" value="NZ_RCZM01000003.1"/>
</dbReference>
<protein>
    <recommendedName>
        <fullName evidence="3">DUF4034 domain-containing protein</fullName>
    </recommendedName>
</protein>
<dbReference type="Proteomes" id="UP000317722">
    <property type="component" value="Unassembled WGS sequence"/>
</dbReference>
<comment type="caution">
    <text evidence="1">The sequence shown here is derived from an EMBL/GenBank/DDBJ whole genome shotgun (WGS) entry which is preliminary data.</text>
</comment>
<evidence type="ECO:0000313" key="1">
    <source>
        <dbReference type="EMBL" id="TPG16907.1"/>
    </source>
</evidence>
<dbReference type="Gene3D" id="1.25.40.10">
    <property type="entry name" value="Tetratricopeptide repeat domain"/>
    <property type="match status" value="1"/>
</dbReference>
<accession>A0A502CUJ1</accession>
<dbReference type="OrthoDB" id="4861274at2"/>
<sequence>MALFGKSRKKAEIADGLRAQLAPRDELAVDPPEEDFAAALAGAKSGDPGPVGSYLAGLRQAKAWDLRSRAVDRIATDAVESPLWVTRWAEAEPDDPDAQLLQAALLIRLAWEARTKHSTENVEQWRFQEFHDQLEAATPQLHRAIELNPGDPEPWRLAMQHATGLEAPEEDFREHLAHAQQADPWHYQSNEQAVNRLSAKWGGSHEAAFDFAEQVAAGAPDDRAVRILPLRAGYEMWIEDESAKKPMRGRVEQALATAQAFADRFPEGAREAAEARSMLGFMYAMLDRHQEAFDAFKATDRNVSSMPWEYNIPPGKDDIDRFATFRDAVVVRLADASV</sequence>
<dbReference type="SUPFAM" id="SSF48452">
    <property type="entry name" value="TPR-like"/>
    <property type="match status" value="1"/>
</dbReference>
<dbReference type="AlphaFoldDB" id="A0A502CUJ1"/>
<proteinExistence type="predicted"/>
<keyword evidence="2" id="KW-1185">Reference proteome</keyword>
<name>A0A502CUJ1_9MICO</name>
<reference evidence="1 2" key="1">
    <citation type="journal article" date="2019" name="Environ. Microbiol.">
        <title>Species interactions and distinct microbial communities in high Arctic permafrost affected cryosols are associated with the CH4 and CO2 gas fluxes.</title>
        <authorList>
            <person name="Altshuler I."/>
            <person name="Hamel J."/>
            <person name="Turney S."/>
            <person name="Magnuson E."/>
            <person name="Levesque R."/>
            <person name="Greer C."/>
            <person name="Whyte L.G."/>
        </authorList>
    </citation>
    <scope>NUCLEOTIDE SEQUENCE [LARGE SCALE GENOMIC DNA]</scope>
    <source>
        <strain evidence="1 2">S9.3A</strain>
    </source>
</reference>
<evidence type="ECO:0008006" key="3">
    <source>
        <dbReference type="Google" id="ProtNLM"/>
    </source>
</evidence>
<dbReference type="EMBL" id="RCZM01000003">
    <property type="protein sequence ID" value="TPG16907.1"/>
    <property type="molecule type" value="Genomic_DNA"/>
</dbReference>
<organism evidence="1 2">
    <name type="scientific">Pedococcus bigeumensis</name>
    <dbReference type="NCBI Taxonomy" id="433644"/>
    <lineage>
        <taxon>Bacteria</taxon>
        <taxon>Bacillati</taxon>
        <taxon>Actinomycetota</taxon>
        <taxon>Actinomycetes</taxon>
        <taxon>Micrococcales</taxon>
        <taxon>Intrasporangiaceae</taxon>
        <taxon>Pedococcus</taxon>
    </lineage>
</organism>